<gene>
    <name evidence="1" type="ORF">GCM10008111_13440</name>
</gene>
<accession>A0ABQ2WKR1</accession>
<evidence type="ECO:0000313" key="1">
    <source>
        <dbReference type="EMBL" id="GGW58751.1"/>
    </source>
</evidence>
<evidence type="ECO:0008006" key="3">
    <source>
        <dbReference type="Google" id="ProtNLM"/>
    </source>
</evidence>
<evidence type="ECO:0000313" key="2">
    <source>
        <dbReference type="Proteomes" id="UP000634667"/>
    </source>
</evidence>
<name>A0ABQ2WKR1_9ALTE</name>
<sequence length="344" mass="39435">MKPLSIAFVANTKNPRLFRSDPAFIYRCENLALALHDAGHHVELLHISKLNCTKPYDIIVLHRPKQQLFLAWRLAWLKRRGCRIIADFDDLVFLPEFANVSPGVVNGVVSLAQTQKNFATHQKALRYCDAFTVSVNPLQEKLQHLMPHKPILCLPNAVHQSWYAVPEAPDRTAVKRLTYFPGTRSHDKDFATIQPVLEQLLHEEPDLQLHITGVLNATITCRNSQLVRHPKQPFAGYAHHVAKSWLNLAPLELTEFNQHKSALKTIEAAWFNAPTLATPIPDMQRLQNAGALLMHNSDNWYHTVKQLLDQQHYAQTSRQLRQRIEQQGTISEFARHFLEFTQTL</sequence>
<proteinExistence type="predicted"/>
<dbReference type="SUPFAM" id="SSF53756">
    <property type="entry name" value="UDP-Glycosyltransferase/glycogen phosphorylase"/>
    <property type="match status" value="1"/>
</dbReference>
<dbReference type="Proteomes" id="UP000634667">
    <property type="component" value="Unassembled WGS sequence"/>
</dbReference>
<comment type="caution">
    <text evidence="1">The sequence shown here is derived from an EMBL/GenBank/DDBJ whole genome shotgun (WGS) entry which is preliminary data.</text>
</comment>
<keyword evidence="2" id="KW-1185">Reference proteome</keyword>
<dbReference type="EMBL" id="BMYR01000005">
    <property type="protein sequence ID" value="GGW58751.1"/>
    <property type="molecule type" value="Genomic_DNA"/>
</dbReference>
<protein>
    <recommendedName>
        <fullName evidence="3">Glycosyltransferase</fullName>
    </recommendedName>
</protein>
<dbReference type="RefSeq" id="WP_189481812.1">
    <property type="nucleotide sequence ID" value="NZ_BMYR01000005.1"/>
</dbReference>
<organism evidence="1 2">
    <name type="scientific">Alishewanella tabrizica</name>
    <dbReference type="NCBI Taxonomy" id="671278"/>
    <lineage>
        <taxon>Bacteria</taxon>
        <taxon>Pseudomonadati</taxon>
        <taxon>Pseudomonadota</taxon>
        <taxon>Gammaproteobacteria</taxon>
        <taxon>Alteromonadales</taxon>
        <taxon>Alteromonadaceae</taxon>
        <taxon>Alishewanella</taxon>
    </lineage>
</organism>
<reference evidence="2" key="1">
    <citation type="journal article" date="2019" name="Int. J. Syst. Evol. Microbiol.">
        <title>The Global Catalogue of Microorganisms (GCM) 10K type strain sequencing project: providing services to taxonomists for standard genome sequencing and annotation.</title>
        <authorList>
            <consortium name="The Broad Institute Genomics Platform"/>
            <consortium name="The Broad Institute Genome Sequencing Center for Infectious Disease"/>
            <person name="Wu L."/>
            <person name="Ma J."/>
        </authorList>
    </citation>
    <scope>NUCLEOTIDE SEQUENCE [LARGE SCALE GENOMIC DNA]</scope>
    <source>
        <strain evidence="2">KCTC 23723</strain>
    </source>
</reference>
<dbReference type="Gene3D" id="3.40.50.2000">
    <property type="entry name" value="Glycogen Phosphorylase B"/>
    <property type="match status" value="1"/>
</dbReference>